<protein>
    <recommendedName>
        <fullName evidence="6">Ion transport domain-containing protein</fullName>
    </recommendedName>
</protein>
<feature type="transmembrane region" description="Helical" evidence="3">
    <location>
        <begin position="568"/>
        <end position="586"/>
    </location>
</feature>
<name>A0A9P6PTT3_9FUNG</name>
<evidence type="ECO:0000313" key="4">
    <source>
        <dbReference type="EMBL" id="KAG0251863.1"/>
    </source>
</evidence>
<dbReference type="Proteomes" id="UP000726737">
    <property type="component" value="Unassembled WGS sequence"/>
</dbReference>
<evidence type="ECO:0008006" key="6">
    <source>
        <dbReference type="Google" id="ProtNLM"/>
    </source>
</evidence>
<organism evidence="4 5">
    <name type="scientific">Mortierella polycephala</name>
    <dbReference type="NCBI Taxonomy" id="41804"/>
    <lineage>
        <taxon>Eukaryota</taxon>
        <taxon>Fungi</taxon>
        <taxon>Fungi incertae sedis</taxon>
        <taxon>Mucoromycota</taxon>
        <taxon>Mortierellomycotina</taxon>
        <taxon>Mortierellomycetes</taxon>
        <taxon>Mortierellales</taxon>
        <taxon>Mortierellaceae</taxon>
        <taxon>Mortierella</taxon>
    </lineage>
</organism>
<dbReference type="GO" id="GO:0005216">
    <property type="term" value="F:monoatomic ion channel activity"/>
    <property type="evidence" value="ECO:0007669"/>
    <property type="project" value="InterPro"/>
</dbReference>
<feature type="transmembrane region" description="Helical" evidence="3">
    <location>
        <begin position="845"/>
        <end position="866"/>
    </location>
</feature>
<feature type="transmembrane region" description="Helical" evidence="3">
    <location>
        <begin position="815"/>
        <end position="833"/>
    </location>
</feature>
<feature type="transmembrane region" description="Helical" evidence="3">
    <location>
        <begin position="1002"/>
        <end position="1031"/>
    </location>
</feature>
<dbReference type="AlphaFoldDB" id="A0A9P6PTT3"/>
<dbReference type="EMBL" id="JAAAJA010000561">
    <property type="protein sequence ID" value="KAG0251863.1"/>
    <property type="molecule type" value="Genomic_DNA"/>
</dbReference>
<dbReference type="InterPro" id="IPR024862">
    <property type="entry name" value="TRPV"/>
</dbReference>
<proteinExistence type="predicted"/>
<evidence type="ECO:0000313" key="5">
    <source>
        <dbReference type="Proteomes" id="UP000726737"/>
    </source>
</evidence>
<accession>A0A9P6PTT3</accession>
<dbReference type="GO" id="GO:0098703">
    <property type="term" value="P:calcium ion import across plasma membrane"/>
    <property type="evidence" value="ECO:0007669"/>
    <property type="project" value="TreeGrafter"/>
</dbReference>
<keyword evidence="3" id="KW-1133">Transmembrane helix</keyword>
<evidence type="ECO:0000256" key="3">
    <source>
        <dbReference type="SAM" id="Phobius"/>
    </source>
</evidence>
<dbReference type="PANTHER" id="PTHR10582">
    <property type="entry name" value="TRANSIENT RECEPTOR POTENTIAL ION CHANNEL PROTEIN"/>
    <property type="match status" value="1"/>
</dbReference>
<comment type="caution">
    <text evidence="4">The sequence shown here is derived from an EMBL/GenBank/DDBJ whole genome shotgun (WGS) entry which is preliminary data.</text>
</comment>
<feature type="transmembrane region" description="Helical" evidence="3">
    <location>
        <begin position="786"/>
        <end position="809"/>
    </location>
</feature>
<feature type="transmembrane region" description="Helical" evidence="3">
    <location>
        <begin position="886"/>
        <end position="904"/>
    </location>
</feature>
<evidence type="ECO:0000256" key="2">
    <source>
        <dbReference type="SAM" id="MobiDB-lite"/>
    </source>
</evidence>
<keyword evidence="1" id="KW-0677">Repeat</keyword>
<dbReference type="OrthoDB" id="2352140at2759"/>
<feature type="region of interest" description="Disordered" evidence="2">
    <location>
        <begin position="1138"/>
        <end position="1162"/>
    </location>
</feature>
<dbReference type="GO" id="GO:0005886">
    <property type="term" value="C:plasma membrane"/>
    <property type="evidence" value="ECO:0007669"/>
    <property type="project" value="TreeGrafter"/>
</dbReference>
<keyword evidence="3" id="KW-0472">Membrane</keyword>
<sequence>MPISSRKTQPSIFEVYKYQAEYVAKNLVLEPSTIHQSWCLSAVGIQKRSAGLEGFHGYGKFHTIAPKDQDVEKQLLVVWNRDSVQVFCIHDQWTLLNKISFAESVCTNPLRVCHGRHFAWTFLENDVVSFWDMDHESLVHVILRQQSDTQGDTYVDISQDESRAAICRDGLVTVHEMETGMEIGTYKLPGQPAKFESLHFISGDTQLMMSFCREDKNIGCERKGVILDVASMAVVNKYNVLDSYSPYFIPGATSNQLVLSHHGSKLDLIALNDKIIQPYSNQDQDCNDQCIKAPFRLRGQEKVFDSPCGLRFHVERRSPTKHHVKNSDSQSIVVLMSTGEETLIEKLVLPPAPSRMRGLWTYKHAVILARKRQFVVESSKYIMIWNLPKTMAEDLELILVWETKPDQAPEEDIWGVCEHHQLYDLQRSTSAPYIRSQAFCEKTGDQFLGGIKFVIGIYAMANETCKKAILRYVNTHINSGSDILKESVLTRICDDWTSEQQGEYEHFVTALLDEPFASWLPKPQPNILKNPLSKLLIFKTMKEPQAVGLAEIIIDYCIRQAKSSKNTLFLFPVLHCMCALIHPKYYHAELALRTLRQLAYLPVKSRSFIFHHHTISHPPESPLRFWAPRSPRLHMCRDPVLQLARTCKHDPLNENFHRALFVARFDMLWLSVDPFVQAPRPPTTEKPILLIKILCYMIWRKRKLFISKAAPSQSFNMGVYDNPKKAAEIQHSRDTDPEHYRISECQRRLYSAEHVKCHEFTLEMLDNPAIAALVEYKWNTIAFYYWLIRFLCQLCYYILILTAVLLQVYSQGHPALYGLFVAITVYSCIFLWLEMIQLSRTRMKYFRSIYNIADIGAFGLPLAGSINQLLIYDGKISGFTPQLVNGWLFSFAILAISIHFLLELRINRTVCHFVTIIIRIIVGIRVFFFIFFGGILAFTVALLHLLHSCAYDSCEEFMSNLEPGPKPSGEFPRHFFHAISTTYFLMGGRYEPLNDVLNSENWALHSVMIVYFFFTVILMLNVLIALVNVAFTVSDGTWRLVWIRNRMRYVEMAENMSYHIPGFRESYNCFPEEIYYSATPQQMMAFEIKYLSDESSQISSSGKASRKYFGRALTSKANIASSFGNSVEDLERKFKKGLQEQEKSLKDDFRKALEEQRREQHE</sequence>
<evidence type="ECO:0000256" key="1">
    <source>
        <dbReference type="ARBA" id="ARBA00022737"/>
    </source>
</evidence>
<keyword evidence="5" id="KW-1185">Reference proteome</keyword>
<gene>
    <name evidence="4" type="ORF">BG011_007344</name>
</gene>
<reference evidence="4" key="1">
    <citation type="journal article" date="2020" name="Fungal Divers.">
        <title>Resolving the Mortierellaceae phylogeny through synthesis of multi-gene phylogenetics and phylogenomics.</title>
        <authorList>
            <person name="Vandepol N."/>
            <person name="Liber J."/>
            <person name="Desiro A."/>
            <person name="Na H."/>
            <person name="Kennedy M."/>
            <person name="Barry K."/>
            <person name="Grigoriev I.V."/>
            <person name="Miller A.N."/>
            <person name="O'Donnell K."/>
            <person name="Stajich J.E."/>
            <person name="Bonito G."/>
        </authorList>
    </citation>
    <scope>NUCLEOTIDE SEQUENCE</scope>
    <source>
        <strain evidence="4">KOD948</strain>
    </source>
</reference>
<dbReference type="PANTHER" id="PTHR10582:SF2">
    <property type="entry name" value="INACTIVE"/>
    <property type="match status" value="1"/>
</dbReference>
<keyword evidence="3" id="KW-0812">Transmembrane</keyword>
<feature type="transmembrane region" description="Helical" evidence="3">
    <location>
        <begin position="916"/>
        <end position="943"/>
    </location>
</feature>
<dbReference type="SUPFAM" id="SSF82171">
    <property type="entry name" value="DPP6 N-terminal domain-like"/>
    <property type="match status" value="1"/>
</dbReference>